<dbReference type="Proteomes" id="UP001225356">
    <property type="component" value="Unassembled WGS sequence"/>
</dbReference>
<evidence type="ECO:0000313" key="1">
    <source>
        <dbReference type="EMBL" id="MDP9843253.1"/>
    </source>
</evidence>
<dbReference type="EMBL" id="JAUSQU010000001">
    <property type="protein sequence ID" value="MDP9843253.1"/>
    <property type="molecule type" value="Genomic_DNA"/>
</dbReference>
<sequence>MKDIDIKLDLHVSPAVFDQKTKTAAERALRDAAEHVLGVANTRVPIQEGHLQNSGATSVDRSEMRASISYDQPYAVAQHENLDWKHAPGRQAKYLETALEEEASAVQALLAQQLKELFR</sequence>
<name>A0ABT9Q940_9ACTN</name>
<organism evidence="1 2">
    <name type="scientific">Streptosporangium lutulentum</name>
    <dbReference type="NCBI Taxonomy" id="1461250"/>
    <lineage>
        <taxon>Bacteria</taxon>
        <taxon>Bacillati</taxon>
        <taxon>Actinomycetota</taxon>
        <taxon>Actinomycetes</taxon>
        <taxon>Streptosporangiales</taxon>
        <taxon>Streptosporangiaceae</taxon>
        <taxon>Streptosporangium</taxon>
    </lineage>
</organism>
<evidence type="ECO:0008006" key="3">
    <source>
        <dbReference type="Google" id="ProtNLM"/>
    </source>
</evidence>
<proteinExistence type="predicted"/>
<comment type="caution">
    <text evidence="1">The sequence shown here is derived from an EMBL/GenBank/DDBJ whole genome shotgun (WGS) entry which is preliminary data.</text>
</comment>
<protein>
    <recommendedName>
        <fullName evidence="3">Minor capsid protein</fullName>
    </recommendedName>
</protein>
<evidence type="ECO:0000313" key="2">
    <source>
        <dbReference type="Proteomes" id="UP001225356"/>
    </source>
</evidence>
<reference evidence="1 2" key="1">
    <citation type="submission" date="2023-07" db="EMBL/GenBank/DDBJ databases">
        <title>Sequencing the genomes of 1000 actinobacteria strains.</title>
        <authorList>
            <person name="Klenk H.-P."/>
        </authorList>
    </citation>
    <scope>NUCLEOTIDE SEQUENCE [LARGE SCALE GENOMIC DNA]</scope>
    <source>
        <strain evidence="1 2">DSM 46740</strain>
    </source>
</reference>
<accession>A0ABT9Q940</accession>
<keyword evidence="2" id="KW-1185">Reference proteome</keyword>
<dbReference type="RefSeq" id="WP_307557334.1">
    <property type="nucleotide sequence ID" value="NZ_JAUSQU010000001.1"/>
</dbReference>
<gene>
    <name evidence="1" type="ORF">J2853_002464</name>
</gene>